<feature type="compositionally biased region" description="Basic and acidic residues" evidence="3">
    <location>
        <begin position="340"/>
        <end position="350"/>
    </location>
</feature>
<name>A0A0C3GZS9_OIDMZ</name>
<feature type="domain" description="AATF leucine zipper-containing" evidence="5">
    <location>
        <begin position="261"/>
        <end position="381"/>
    </location>
</feature>
<evidence type="ECO:0000313" key="6">
    <source>
        <dbReference type="EMBL" id="KIN01476.1"/>
    </source>
</evidence>
<evidence type="ECO:0000313" key="7">
    <source>
        <dbReference type="Proteomes" id="UP000054321"/>
    </source>
</evidence>
<dbReference type="Proteomes" id="UP000054321">
    <property type="component" value="Unassembled WGS sequence"/>
</dbReference>
<dbReference type="PANTHER" id="PTHR15565:SF0">
    <property type="entry name" value="PROTEIN AATF"/>
    <property type="match status" value="1"/>
</dbReference>
<evidence type="ECO:0000259" key="5">
    <source>
        <dbReference type="Pfam" id="PF13339"/>
    </source>
</evidence>
<keyword evidence="7" id="KW-1185">Reference proteome</keyword>
<protein>
    <recommendedName>
        <fullName evidence="2">Protein BFR2</fullName>
    </recommendedName>
</protein>
<organism evidence="6 7">
    <name type="scientific">Oidiodendron maius (strain Zn)</name>
    <dbReference type="NCBI Taxonomy" id="913774"/>
    <lineage>
        <taxon>Eukaryota</taxon>
        <taxon>Fungi</taxon>
        <taxon>Dikarya</taxon>
        <taxon>Ascomycota</taxon>
        <taxon>Pezizomycotina</taxon>
        <taxon>Leotiomycetes</taxon>
        <taxon>Leotiomycetes incertae sedis</taxon>
        <taxon>Myxotrichaceae</taxon>
        <taxon>Oidiodendron</taxon>
    </lineage>
</organism>
<sequence length="562" mass="62384">MAKLKGRAKQFADLDGPVSKDFDSEADVPAEGSEDSDSEASDDGLAGTEHYGEVSKSKLRQLEVGPRYAGSRVSREALFNDGNENLSDSDDEDDDEVLEADEEFADPEEADVNDDKGDEDEDIDSDAAFGESDAEKFKNFSFRGSSRTTTNGVGKRPTASDFMSDEEDVETDGSEQDETEVDVLDVDEQHSEEQGGSSGASDDEDERSTTSGESESDEEAEAEPGSENGDEEKARREELRRIMNEEQTTLIAAISQAVKADADKGNAVKQQRKTFDTLLNIRIALQKALVATNSMTLVVENDSKNAENEPYQAAEEAALKLWNTLDQIRHEFIETSRTSKTGEKRKRDVDSSTPSSTIWERMQDYEVESLDNRRRVLEKWWGKVKVSTPTAGKLINAAPTQNITSVLQDQLAKPGLLENTQRPRSCAPIQEKQKLLEDPNIYDDTGFYKLLLNQLVEQRKMDSGLTSGGAGGVTAQWAVKEAKMRKIVDTKASKGRKLRYTVHEKLQNFMAPEDKTSWEQEAIDRFFGTLLGQKMTLGEDVMAVDEEEDISPEEAGLRLFRS</sequence>
<feature type="compositionally biased region" description="Acidic residues" evidence="3">
    <location>
        <begin position="214"/>
        <end position="230"/>
    </location>
</feature>
<dbReference type="GO" id="GO:0005730">
    <property type="term" value="C:nucleolus"/>
    <property type="evidence" value="ECO:0007669"/>
    <property type="project" value="TreeGrafter"/>
</dbReference>
<reference evidence="6 7" key="1">
    <citation type="submission" date="2014-04" db="EMBL/GenBank/DDBJ databases">
        <authorList>
            <consortium name="DOE Joint Genome Institute"/>
            <person name="Kuo A."/>
            <person name="Martino E."/>
            <person name="Perotto S."/>
            <person name="Kohler A."/>
            <person name="Nagy L.G."/>
            <person name="Floudas D."/>
            <person name="Copeland A."/>
            <person name="Barry K.W."/>
            <person name="Cichocki N."/>
            <person name="Veneault-Fourrey C."/>
            <person name="LaButti K."/>
            <person name="Lindquist E.A."/>
            <person name="Lipzen A."/>
            <person name="Lundell T."/>
            <person name="Morin E."/>
            <person name="Murat C."/>
            <person name="Sun H."/>
            <person name="Tunlid A."/>
            <person name="Henrissat B."/>
            <person name="Grigoriev I.V."/>
            <person name="Hibbett D.S."/>
            <person name="Martin F."/>
            <person name="Nordberg H.P."/>
            <person name="Cantor M.N."/>
            <person name="Hua S.X."/>
        </authorList>
    </citation>
    <scope>NUCLEOTIDE SEQUENCE [LARGE SCALE GENOMIC DNA]</scope>
    <source>
        <strain evidence="6 7">Zn</strain>
    </source>
</reference>
<feature type="region of interest" description="Disordered" evidence="3">
    <location>
        <begin position="336"/>
        <end position="355"/>
    </location>
</feature>
<dbReference type="InterPro" id="IPR012617">
    <property type="entry name" value="AATF_C"/>
</dbReference>
<gene>
    <name evidence="6" type="ORF">OIDMADRAFT_42025</name>
</gene>
<feature type="compositionally biased region" description="Acidic residues" evidence="3">
    <location>
        <begin position="163"/>
        <end position="186"/>
    </location>
</feature>
<feature type="domain" description="Apoptosis-antagonizing transcription factor C-terminal" evidence="4">
    <location>
        <begin position="448"/>
        <end position="531"/>
    </location>
</feature>
<dbReference type="FunCoup" id="A0A0C3GZS9">
    <property type="interactions" value="899"/>
</dbReference>
<dbReference type="HOGENOM" id="CLU_018299_2_2_1"/>
<evidence type="ECO:0000256" key="1">
    <source>
        <dbReference type="ARBA" id="ARBA00008966"/>
    </source>
</evidence>
<feature type="region of interest" description="Disordered" evidence="3">
    <location>
        <begin position="1"/>
        <end position="235"/>
    </location>
</feature>
<feature type="compositionally biased region" description="Acidic residues" evidence="3">
    <location>
        <begin position="87"/>
        <end position="125"/>
    </location>
</feature>
<feature type="compositionally biased region" description="Acidic residues" evidence="3">
    <location>
        <begin position="24"/>
        <end position="42"/>
    </location>
</feature>
<accession>A0A0C3GZS9</accession>
<evidence type="ECO:0000256" key="2">
    <source>
        <dbReference type="ARBA" id="ARBA00013850"/>
    </source>
</evidence>
<feature type="compositionally biased region" description="Polar residues" evidence="3">
    <location>
        <begin position="142"/>
        <end position="152"/>
    </location>
</feature>
<dbReference type="Pfam" id="PF13339">
    <property type="entry name" value="AATF-Che1"/>
    <property type="match status" value="1"/>
</dbReference>
<dbReference type="OrthoDB" id="5783963at2759"/>
<dbReference type="InterPro" id="IPR039223">
    <property type="entry name" value="AATF/Bfr2"/>
</dbReference>
<dbReference type="AlphaFoldDB" id="A0A0C3GZS9"/>
<dbReference type="InParanoid" id="A0A0C3GZS9"/>
<comment type="similarity">
    <text evidence="1">Belongs to the AATF family.</text>
</comment>
<dbReference type="STRING" id="913774.A0A0C3GZS9"/>
<dbReference type="InterPro" id="IPR025160">
    <property type="entry name" value="AATF"/>
</dbReference>
<reference evidence="7" key="2">
    <citation type="submission" date="2015-01" db="EMBL/GenBank/DDBJ databases">
        <title>Evolutionary Origins and Diversification of the Mycorrhizal Mutualists.</title>
        <authorList>
            <consortium name="DOE Joint Genome Institute"/>
            <consortium name="Mycorrhizal Genomics Consortium"/>
            <person name="Kohler A."/>
            <person name="Kuo A."/>
            <person name="Nagy L.G."/>
            <person name="Floudas D."/>
            <person name="Copeland A."/>
            <person name="Barry K.W."/>
            <person name="Cichocki N."/>
            <person name="Veneault-Fourrey C."/>
            <person name="LaButti K."/>
            <person name="Lindquist E.A."/>
            <person name="Lipzen A."/>
            <person name="Lundell T."/>
            <person name="Morin E."/>
            <person name="Murat C."/>
            <person name="Riley R."/>
            <person name="Ohm R."/>
            <person name="Sun H."/>
            <person name="Tunlid A."/>
            <person name="Henrissat B."/>
            <person name="Grigoriev I.V."/>
            <person name="Hibbett D.S."/>
            <person name="Martin F."/>
        </authorList>
    </citation>
    <scope>NUCLEOTIDE SEQUENCE [LARGE SCALE GENOMIC DNA]</scope>
    <source>
        <strain evidence="7">Zn</strain>
    </source>
</reference>
<dbReference type="Pfam" id="PF08164">
    <property type="entry name" value="TRAUB"/>
    <property type="match status" value="1"/>
</dbReference>
<dbReference type="PANTHER" id="PTHR15565">
    <property type="entry name" value="AATF PROTEIN APOPTOSIS ANTAGONIZING TRANSCRIPTION FACTOR"/>
    <property type="match status" value="1"/>
</dbReference>
<dbReference type="GO" id="GO:0000462">
    <property type="term" value="P:maturation of SSU-rRNA from tricistronic rRNA transcript (SSU-rRNA, 5.8S rRNA, LSU-rRNA)"/>
    <property type="evidence" value="ECO:0007669"/>
    <property type="project" value="TreeGrafter"/>
</dbReference>
<dbReference type="EMBL" id="KN832876">
    <property type="protein sequence ID" value="KIN01476.1"/>
    <property type="molecule type" value="Genomic_DNA"/>
</dbReference>
<proteinExistence type="inferred from homology"/>
<evidence type="ECO:0000256" key="3">
    <source>
        <dbReference type="SAM" id="MobiDB-lite"/>
    </source>
</evidence>
<evidence type="ECO:0000259" key="4">
    <source>
        <dbReference type="Pfam" id="PF08164"/>
    </source>
</evidence>